<dbReference type="Proteomes" id="UP000469421">
    <property type="component" value="Unassembled WGS sequence"/>
</dbReference>
<feature type="transmembrane region" description="Helical" evidence="7">
    <location>
        <begin position="309"/>
        <end position="328"/>
    </location>
</feature>
<keyword evidence="5 7" id="KW-1133">Transmembrane helix</keyword>
<name>A0A6N7LWB6_9GAMM</name>
<feature type="transmembrane region" description="Helical" evidence="7">
    <location>
        <begin position="251"/>
        <end position="270"/>
    </location>
</feature>
<feature type="transmembrane region" description="Helical" evidence="7">
    <location>
        <begin position="107"/>
        <end position="127"/>
    </location>
</feature>
<feature type="transmembrane region" description="Helical" evidence="7">
    <location>
        <begin position="215"/>
        <end position="239"/>
    </location>
</feature>
<feature type="transmembrane region" description="Helical" evidence="7">
    <location>
        <begin position="340"/>
        <end position="362"/>
    </location>
</feature>
<feature type="transmembrane region" description="Helical" evidence="7">
    <location>
        <begin position="368"/>
        <end position="388"/>
    </location>
</feature>
<dbReference type="PROSITE" id="PS50850">
    <property type="entry name" value="MFS"/>
    <property type="match status" value="1"/>
</dbReference>
<evidence type="ECO:0000256" key="5">
    <source>
        <dbReference type="ARBA" id="ARBA00022989"/>
    </source>
</evidence>
<dbReference type="Pfam" id="PF07690">
    <property type="entry name" value="MFS_1"/>
    <property type="match status" value="1"/>
</dbReference>
<feature type="transmembrane region" description="Helical" evidence="7">
    <location>
        <begin position="170"/>
        <end position="194"/>
    </location>
</feature>
<dbReference type="EMBL" id="WIRE01000003">
    <property type="protein sequence ID" value="MQX54788.1"/>
    <property type="molecule type" value="Genomic_DNA"/>
</dbReference>
<dbReference type="AlphaFoldDB" id="A0A6N7LWB6"/>
<comment type="subcellular location">
    <subcellularLocation>
        <location evidence="1">Cell membrane</location>
        <topology evidence="1">Multi-pass membrane protein</topology>
    </subcellularLocation>
</comment>
<dbReference type="SUPFAM" id="SSF103473">
    <property type="entry name" value="MFS general substrate transporter"/>
    <property type="match status" value="1"/>
</dbReference>
<organism evidence="9 10">
    <name type="scientific">Alcanivorax sediminis</name>
    <dbReference type="NCBI Taxonomy" id="2663008"/>
    <lineage>
        <taxon>Bacteria</taxon>
        <taxon>Pseudomonadati</taxon>
        <taxon>Pseudomonadota</taxon>
        <taxon>Gammaproteobacteria</taxon>
        <taxon>Oceanospirillales</taxon>
        <taxon>Alcanivoracaceae</taxon>
        <taxon>Alcanivorax</taxon>
    </lineage>
</organism>
<keyword evidence="6 7" id="KW-0472">Membrane</keyword>
<dbReference type="Gene3D" id="3.30.70.100">
    <property type="match status" value="1"/>
</dbReference>
<evidence type="ECO:0000256" key="6">
    <source>
        <dbReference type="ARBA" id="ARBA00023136"/>
    </source>
</evidence>
<dbReference type="PANTHER" id="PTHR23517:SF2">
    <property type="entry name" value="MULTIDRUG RESISTANCE PROTEIN MDTH"/>
    <property type="match status" value="1"/>
</dbReference>
<dbReference type="GO" id="GO:0022857">
    <property type="term" value="F:transmembrane transporter activity"/>
    <property type="evidence" value="ECO:0007669"/>
    <property type="project" value="InterPro"/>
</dbReference>
<dbReference type="InterPro" id="IPR020846">
    <property type="entry name" value="MFS_dom"/>
</dbReference>
<evidence type="ECO:0000313" key="10">
    <source>
        <dbReference type="Proteomes" id="UP000469421"/>
    </source>
</evidence>
<dbReference type="GO" id="GO:0005886">
    <property type="term" value="C:plasma membrane"/>
    <property type="evidence" value="ECO:0007669"/>
    <property type="project" value="UniProtKB-SubCell"/>
</dbReference>
<feature type="transmembrane region" description="Helical" evidence="7">
    <location>
        <begin position="83"/>
        <end position="101"/>
    </location>
</feature>
<dbReference type="Gene3D" id="1.20.1250.20">
    <property type="entry name" value="MFS general substrate transporter like domains"/>
    <property type="match status" value="1"/>
</dbReference>
<accession>A0A6N7LWB6</accession>
<feature type="transmembrane region" description="Helical" evidence="7">
    <location>
        <begin position="21"/>
        <end position="42"/>
    </location>
</feature>
<feature type="transmembrane region" description="Helical" evidence="7">
    <location>
        <begin position="282"/>
        <end position="303"/>
    </location>
</feature>
<proteinExistence type="predicted"/>
<feature type="transmembrane region" description="Helical" evidence="7">
    <location>
        <begin position="48"/>
        <end position="71"/>
    </location>
</feature>
<gene>
    <name evidence="9" type="ORF">GFN93_16205</name>
</gene>
<dbReference type="RefSeq" id="WP_153502344.1">
    <property type="nucleotide sequence ID" value="NZ_JBMZXE010000048.1"/>
</dbReference>
<evidence type="ECO:0000256" key="3">
    <source>
        <dbReference type="ARBA" id="ARBA00022475"/>
    </source>
</evidence>
<keyword evidence="2" id="KW-0813">Transport</keyword>
<evidence type="ECO:0000256" key="7">
    <source>
        <dbReference type="SAM" id="Phobius"/>
    </source>
</evidence>
<dbReference type="CDD" id="cd17472">
    <property type="entry name" value="MFS_YajR_like"/>
    <property type="match status" value="1"/>
</dbReference>
<protein>
    <submittedName>
        <fullName evidence="9">MFS transporter</fullName>
    </submittedName>
</protein>
<dbReference type="InterPro" id="IPR050171">
    <property type="entry name" value="MFS_Transporters"/>
</dbReference>
<feature type="transmembrane region" description="Helical" evidence="7">
    <location>
        <begin position="139"/>
        <end position="164"/>
    </location>
</feature>
<evidence type="ECO:0000256" key="4">
    <source>
        <dbReference type="ARBA" id="ARBA00022692"/>
    </source>
</evidence>
<dbReference type="InterPro" id="IPR036259">
    <property type="entry name" value="MFS_trans_sf"/>
</dbReference>
<reference evidence="9 10" key="1">
    <citation type="submission" date="2019-10" db="EMBL/GenBank/DDBJ databases">
        <title>Alcanivorax sp.PA15-N-34 draft genome sequence.</title>
        <authorList>
            <person name="Liao X."/>
            <person name="Shao Z."/>
        </authorList>
    </citation>
    <scope>NUCLEOTIDE SEQUENCE [LARGE SCALE GENOMIC DNA]</scope>
    <source>
        <strain evidence="9 10">PA15-N-34</strain>
    </source>
</reference>
<dbReference type="PANTHER" id="PTHR23517">
    <property type="entry name" value="RESISTANCE PROTEIN MDTM, PUTATIVE-RELATED-RELATED"/>
    <property type="match status" value="1"/>
</dbReference>
<evidence type="ECO:0000259" key="8">
    <source>
        <dbReference type="PROSITE" id="PS50850"/>
    </source>
</evidence>
<feature type="domain" description="Major facilitator superfamily (MFS) profile" evidence="8">
    <location>
        <begin position="16"/>
        <end position="393"/>
    </location>
</feature>
<keyword evidence="4 7" id="KW-0812">Transmembrane</keyword>
<evidence type="ECO:0000313" key="9">
    <source>
        <dbReference type="EMBL" id="MQX54788.1"/>
    </source>
</evidence>
<comment type="caution">
    <text evidence="9">The sequence shown here is derived from an EMBL/GenBank/DDBJ whole genome shotgun (WGS) entry which is preliminary data.</text>
</comment>
<evidence type="ECO:0000256" key="2">
    <source>
        <dbReference type="ARBA" id="ARBA00022448"/>
    </source>
</evidence>
<sequence length="455" mass="48304">MTELSSKALQRTELKTTGYMATIFALRMFGLFMILPIFAVYGQELDGASPLLIGTAIGAYGLMQAILQIPFGMLSDRFGRRPLLLIGLLLFVAGGVVAAMSDHIYGVIAGRALQGAGAIASVIMALIGDVVSEKNRTRAMALIGMSVGGSFILALILGPLLAAWLGLSGLFWATSLLGALALVVAMIVPAPKALQGELLPAGERFRRVLGNKALLRFDVGIFTLHVIMTASFVVVPALLTERLGLSLQSHSLLYLGVLVAGFVAMVPLVIRAERRGAVPVKRLAIVLMAVSQLLLALAGAALWHYVLALLVFFAAFNLLEALLPSLVGRAAPAGTRGTAMGVYSSSQFMGVFVGGQLGGALYQWLGPQAVFFGCMAMAIIWLLVLTGMQELPRLENRVLQLQQGQDWLALSRQLRLLPGVEEVVVVEEQAMVLLKIDTGSLDENQLQGLAAAAQS</sequence>
<dbReference type="InterPro" id="IPR011701">
    <property type="entry name" value="MFS"/>
</dbReference>
<keyword evidence="10" id="KW-1185">Reference proteome</keyword>
<evidence type="ECO:0000256" key="1">
    <source>
        <dbReference type="ARBA" id="ARBA00004651"/>
    </source>
</evidence>
<keyword evidence="3" id="KW-1003">Cell membrane</keyword>